<organism evidence="1 2">
    <name type="scientific">Cephus cinctus</name>
    <name type="common">Wheat stem sawfly</name>
    <dbReference type="NCBI Taxonomy" id="211228"/>
    <lineage>
        <taxon>Eukaryota</taxon>
        <taxon>Metazoa</taxon>
        <taxon>Ecdysozoa</taxon>
        <taxon>Arthropoda</taxon>
        <taxon>Hexapoda</taxon>
        <taxon>Insecta</taxon>
        <taxon>Pterygota</taxon>
        <taxon>Neoptera</taxon>
        <taxon>Endopterygota</taxon>
        <taxon>Hymenoptera</taxon>
        <taxon>Cephoidea</taxon>
        <taxon>Cephidae</taxon>
        <taxon>Cephus</taxon>
    </lineage>
</organism>
<dbReference type="KEGG" id="ccin:107274661"/>
<dbReference type="InterPro" id="IPR032675">
    <property type="entry name" value="LRR_dom_sf"/>
</dbReference>
<reference evidence="2" key="1">
    <citation type="submission" date="2025-08" db="UniProtKB">
        <authorList>
            <consortium name="RefSeq"/>
        </authorList>
    </citation>
    <scope>IDENTIFICATION</scope>
</reference>
<proteinExistence type="predicted"/>
<dbReference type="AlphaFoldDB" id="A0AAJ7FUU8"/>
<evidence type="ECO:0000313" key="2">
    <source>
        <dbReference type="RefSeq" id="XP_015609471.1"/>
    </source>
</evidence>
<dbReference type="RefSeq" id="XP_015609471.1">
    <property type="nucleotide sequence ID" value="XM_015753985.2"/>
</dbReference>
<dbReference type="Gene3D" id="3.80.10.10">
    <property type="entry name" value="Ribonuclease Inhibitor"/>
    <property type="match status" value="1"/>
</dbReference>
<accession>A0AAJ7FUU8</accession>
<dbReference type="SUPFAM" id="SSF52047">
    <property type="entry name" value="RNI-like"/>
    <property type="match status" value="1"/>
</dbReference>
<protein>
    <submittedName>
        <fullName evidence="2">Distal membrane-arm assembly complex protein 2</fullName>
    </submittedName>
</protein>
<evidence type="ECO:0000313" key="1">
    <source>
        <dbReference type="Proteomes" id="UP000694920"/>
    </source>
</evidence>
<gene>
    <name evidence="2" type="primary">LOC107274661</name>
</gene>
<keyword evidence="1" id="KW-1185">Reference proteome</keyword>
<dbReference type="Proteomes" id="UP000694920">
    <property type="component" value="Unplaced"/>
</dbReference>
<name>A0AAJ7FUU8_CEPCN</name>
<dbReference type="GeneID" id="107274661"/>
<sequence length="283" mass="32682">MFSRKSNIILRCTPLCIKHGNVQYVLRKKTYSDEAKTKKLKTLPPKNWFKPPPPNQGSMTSLFLGNAEPNVELIKWASTPIKFGIKDVKNWYKKTSEKFEDEQQQFIQERHEILGSNLAIAHFIVHRGGKIMLRGDTAWIQKDENDVVKLPRRFDPKYVVTMIDASGMNLRYNGLMNFCNLGSLKWVSFKGCEHLDDWCLDRITALLTTVEYLDISNCKKITHRGLVAIYKMPHLKKLLVTNYDMSDEFELTCLMLEELNSNLQCEILEPQDSSTSDSSKIDN</sequence>